<dbReference type="Pfam" id="PF12770">
    <property type="entry name" value="CHAT"/>
    <property type="match status" value="1"/>
</dbReference>
<dbReference type="EMBL" id="JAUHJS010000005">
    <property type="protein sequence ID" value="MDN4166098.1"/>
    <property type="molecule type" value="Genomic_DNA"/>
</dbReference>
<evidence type="ECO:0000259" key="4">
    <source>
        <dbReference type="Pfam" id="PF12770"/>
    </source>
</evidence>
<feature type="chain" id="PRO_5046587885" evidence="3">
    <location>
        <begin position="25"/>
        <end position="1286"/>
    </location>
</feature>
<dbReference type="Proteomes" id="UP001168552">
    <property type="component" value="Unassembled WGS sequence"/>
</dbReference>
<evidence type="ECO:0000256" key="3">
    <source>
        <dbReference type="SAM" id="SignalP"/>
    </source>
</evidence>
<keyword evidence="6" id="KW-1185">Reference proteome</keyword>
<dbReference type="InterPro" id="IPR053137">
    <property type="entry name" value="NLR-like"/>
</dbReference>
<dbReference type="SMART" id="SM00028">
    <property type="entry name" value="TPR"/>
    <property type="match status" value="9"/>
</dbReference>
<keyword evidence="3" id="KW-0732">Signal</keyword>
<reference evidence="5" key="1">
    <citation type="submission" date="2023-06" db="EMBL/GenBank/DDBJ databases">
        <title>Cytophagales bacterium Strain LB-30, isolated from soil.</title>
        <authorList>
            <person name="Liu B."/>
        </authorList>
    </citation>
    <scope>NUCLEOTIDE SEQUENCE</scope>
    <source>
        <strain evidence="5">LB-30</strain>
    </source>
</reference>
<feature type="coiled-coil region" evidence="2">
    <location>
        <begin position="226"/>
        <end position="260"/>
    </location>
</feature>
<dbReference type="PROSITE" id="PS50005">
    <property type="entry name" value="TPR"/>
    <property type="match status" value="3"/>
</dbReference>
<feature type="domain" description="CHAT" evidence="4">
    <location>
        <begin position="961"/>
        <end position="1286"/>
    </location>
</feature>
<name>A0ABT8F738_9BACT</name>
<dbReference type="RefSeq" id="WP_320004632.1">
    <property type="nucleotide sequence ID" value="NZ_JAUHJS010000005.1"/>
</dbReference>
<dbReference type="PANTHER" id="PTHR46082">
    <property type="entry name" value="ATP/GTP-BINDING PROTEIN-RELATED"/>
    <property type="match status" value="1"/>
</dbReference>
<sequence>MKHLASKCALFFSFLLIGLPIAKAQTWQELYDQAQTFYQEGDYTSSYQKAIEALDKAQGNEFAKPRAFTLQLVTTAGLDAEAYAVVRQYAPLEIAAFQNLKEENEEALYQAYLKEINAYLYNGLSEGLEAKFQSLVQFSLAQWGDAHALTLGTQLQYGEFLSSLGQADKAIEVLAPTLPKAKSLPELSEDYFYNSYALGASYYATKDKEKAISTLEQFLKMAELNNMQSSEEYKQSQRMVAELKSEDATAEEKLALAKNLDAKDQAKEFLETALLMEKNGEYLKALEMMTMAESMLNSDTAASASLLHFSLYFNQARLLTQVGHWQEADKALNTAQAYAQKVADEQAQEWLYLYTLWGTWASQKEDAALAENQFAKAHTYLANANQSATYYYFNERMLAFFGQHQLKKASQFLLDNETTIAAKLSLEQRAKMGFYQADIAMELGNMELAQKTIEKYQALLAKEITHYRYDFSLLAIDLNLMQGKYPQALEQAVKLIAQAPDALVNQEAYLLKAKAEEKLALYADAEASFKKALSMNTDRSEAIDIIQEATNSLGTFYLSLGNYAAAERYFTETLANTPENLPFYTTLQQNLATVYQLTNRYDKAIPLLEKVKANDKETLGSLHTQYAITLQNLASAYVKVGEIKKAQALYEEALAIDAQVYGKNHLSYANKLSNLGVLYQEQNELNKASQLLSEALRIRKAQLGSQHPDYAFSVYNLAVLKQRMKRMDEAAPLFKEAISIYLFQINSIFPALSEQEKTVFYNKIKPIITAYQDFAVEYGSTHPEVLGDLFTFRLATKALLMTSTAKVRRSIMASTDQSLKQNYLSFIATKEELAQLYTLSLSELQDKKEYIQQLEDKANTLEKELSKKSVAFSAQFSQEAPIWENIKGSLQAHEAAVELIRLKLNVAQDTVIYAGLVVDASSAHPTLVVLPDGNRMEQKEFKSYINSIKFKLENPRAFDRYWGPFDTKLAGKTTIYLSTDGIYNKINIATLMNPGKGQYVVDYQQIRLLSNLRELLEAPEVPSSTQNHAVLMGYPNFGGEQEEKSIDYAAIVQSVSQENPDNFGLTRGGISPLPGTKTEIEGISTLLKTTQWKTETYLAEQANEAQIKSTHNPAVLHIATHGFFIENTSEKTDWVYSTDVKDGKNNPLLRSGILLSGAAESIAKQLQNEPLQGQEDGILTAYEAMNLSLDHTQLVVLSACETGSGEVSNGEGVYGLQRAFKVSGAQNVLMSLWKVDDSATQQLMNAFYTNWMASGNKHEALRKAQIDLQQKYPDPYYWGAFVMIGN</sequence>
<evidence type="ECO:0000256" key="1">
    <source>
        <dbReference type="PROSITE-ProRule" id="PRU00339"/>
    </source>
</evidence>
<dbReference type="InterPro" id="IPR024983">
    <property type="entry name" value="CHAT_dom"/>
</dbReference>
<keyword evidence="2" id="KW-0175">Coiled coil</keyword>
<dbReference type="InterPro" id="IPR019734">
    <property type="entry name" value="TPR_rpt"/>
</dbReference>
<protein>
    <submittedName>
        <fullName evidence="5">CHAT domain-containing protein</fullName>
    </submittedName>
</protein>
<dbReference type="Gene3D" id="1.25.40.10">
    <property type="entry name" value="Tetratricopeptide repeat domain"/>
    <property type="match status" value="3"/>
</dbReference>
<dbReference type="PANTHER" id="PTHR46082:SF6">
    <property type="entry name" value="AAA+ ATPASE DOMAIN-CONTAINING PROTEIN-RELATED"/>
    <property type="match status" value="1"/>
</dbReference>
<feature type="repeat" description="TPR" evidence="1">
    <location>
        <begin position="627"/>
        <end position="660"/>
    </location>
</feature>
<dbReference type="SUPFAM" id="SSF48452">
    <property type="entry name" value="TPR-like"/>
    <property type="match status" value="4"/>
</dbReference>
<gene>
    <name evidence="5" type="ORF">QWY31_11330</name>
</gene>
<evidence type="ECO:0000256" key="2">
    <source>
        <dbReference type="SAM" id="Coils"/>
    </source>
</evidence>
<feature type="repeat" description="TPR" evidence="1">
    <location>
        <begin position="547"/>
        <end position="580"/>
    </location>
</feature>
<accession>A0ABT8F738</accession>
<organism evidence="5 6">
    <name type="scientific">Shiella aurantiaca</name>
    <dbReference type="NCBI Taxonomy" id="3058365"/>
    <lineage>
        <taxon>Bacteria</taxon>
        <taxon>Pseudomonadati</taxon>
        <taxon>Bacteroidota</taxon>
        <taxon>Cytophagia</taxon>
        <taxon>Cytophagales</taxon>
        <taxon>Shiellaceae</taxon>
        <taxon>Shiella</taxon>
    </lineage>
</organism>
<feature type="coiled-coil region" evidence="2">
    <location>
        <begin position="844"/>
        <end position="871"/>
    </location>
</feature>
<feature type="signal peptide" evidence="3">
    <location>
        <begin position="1"/>
        <end position="24"/>
    </location>
</feature>
<dbReference type="InterPro" id="IPR011990">
    <property type="entry name" value="TPR-like_helical_dom_sf"/>
</dbReference>
<keyword evidence="1" id="KW-0802">TPR repeat</keyword>
<comment type="caution">
    <text evidence="5">The sequence shown here is derived from an EMBL/GenBank/DDBJ whole genome shotgun (WGS) entry which is preliminary data.</text>
</comment>
<evidence type="ECO:0000313" key="5">
    <source>
        <dbReference type="EMBL" id="MDN4166098.1"/>
    </source>
</evidence>
<dbReference type="Pfam" id="PF13424">
    <property type="entry name" value="TPR_12"/>
    <property type="match status" value="2"/>
</dbReference>
<evidence type="ECO:0000313" key="6">
    <source>
        <dbReference type="Proteomes" id="UP001168552"/>
    </source>
</evidence>
<feature type="repeat" description="TPR" evidence="1">
    <location>
        <begin position="669"/>
        <end position="702"/>
    </location>
</feature>
<proteinExistence type="predicted"/>